<keyword evidence="6" id="KW-0963">Cytoplasm</keyword>
<feature type="domain" description="Alcohol dehydrogenase-like C-terminal" evidence="17">
    <location>
        <begin position="162"/>
        <end position="249"/>
    </location>
</feature>
<dbReference type="Pfam" id="PF16884">
    <property type="entry name" value="ADH_N_2"/>
    <property type="match status" value="1"/>
</dbReference>
<dbReference type="Gene3D" id="3.90.180.10">
    <property type="entry name" value="Medium-chain alcohol dehydrogenases, catalytic domain"/>
    <property type="match status" value="1"/>
</dbReference>
<dbReference type="OrthoDB" id="809632at2759"/>
<evidence type="ECO:0000313" key="20">
    <source>
        <dbReference type="Proteomes" id="UP000574528"/>
    </source>
</evidence>
<dbReference type="EMBL" id="VWZI01016747">
    <property type="protein sequence ID" value="NXG49882.1"/>
    <property type="molecule type" value="Genomic_DNA"/>
</dbReference>
<keyword evidence="8" id="KW-0560">Oxidoreductase</keyword>
<evidence type="ECO:0000256" key="2">
    <source>
        <dbReference type="ARBA" id="ARBA00010460"/>
    </source>
</evidence>
<dbReference type="InterPro" id="IPR036291">
    <property type="entry name" value="NAD(P)-bd_dom_sf"/>
</dbReference>
<comment type="catalytic activity">
    <reaction evidence="15">
        <text>13,14-dihydro-15-oxo-PGF2alpha + NADP(+) = 15-oxoprostaglandin F2alpha + NADPH + H(+)</text>
        <dbReference type="Rhea" id="RHEA:50588"/>
        <dbReference type="ChEBI" id="CHEBI:15378"/>
        <dbReference type="ChEBI" id="CHEBI:57783"/>
        <dbReference type="ChEBI" id="CHEBI:58349"/>
        <dbReference type="ChEBI" id="CHEBI:133374"/>
        <dbReference type="ChEBI" id="CHEBI:133409"/>
    </reaction>
    <physiologicalReaction direction="right-to-left" evidence="15">
        <dbReference type="Rhea" id="RHEA:50590"/>
    </physiologicalReaction>
</comment>
<comment type="catalytic activity">
    <reaction evidence="13">
        <text>13,14-dihydro-15-oxo-prostaglandin E2 + NADP(+) = 15-oxoprostaglandin E2 + NADPH + H(+)</text>
        <dbReference type="Rhea" id="RHEA:11912"/>
        <dbReference type="ChEBI" id="CHEBI:15378"/>
        <dbReference type="ChEBI" id="CHEBI:57400"/>
        <dbReference type="ChEBI" id="CHEBI:57402"/>
        <dbReference type="ChEBI" id="CHEBI:57783"/>
        <dbReference type="ChEBI" id="CHEBI:58349"/>
        <dbReference type="EC" id="1.3.1.48"/>
    </reaction>
    <physiologicalReaction direction="right-to-left" evidence="13">
        <dbReference type="Rhea" id="RHEA:11914"/>
    </physiologicalReaction>
</comment>
<dbReference type="EC" id="1.3.1.48" evidence="4"/>
<comment type="caution">
    <text evidence="19">The sequence shown here is derived from an EMBL/GenBank/DDBJ whole genome shotgun (WGS) entry which is preliminary data.</text>
</comment>
<dbReference type="InterPro" id="IPR037399">
    <property type="entry name" value="PTGR2"/>
</dbReference>
<comment type="catalytic activity">
    <reaction evidence="16">
        <text>13,14-dihydro-15-oxo-prostaglandin E1 + NADP(+) = 15-oxoprostaglandin E1 + NADPH + H(+)</text>
        <dbReference type="Rhea" id="RHEA:50584"/>
        <dbReference type="ChEBI" id="CHEBI:15378"/>
        <dbReference type="ChEBI" id="CHEBI:57401"/>
        <dbReference type="ChEBI" id="CHEBI:57783"/>
        <dbReference type="ChEBI" id="CHEBI:58349"/>
        <dbReference type="ChEBI" id="CHEBI:133408"/>
    </reaction>
    <physiologicalReaction direction="right-to-left" evidence="16">
        <dbReference type="Rhea" id="RHEA:50586"/>
    </physiologicalReaction>
</comment>
<dbReference type="AlphaFoldDB" id="A0A7K9CD90"/>
<comment type="function">
    <text evidence="11">Functions as 15-oxo-prostaglandin 13-reductase and acts on 15-keto-PGE1, 15-keto-PGE2, 15-keto-PGE1-alpha and 15-keto-PGE2-alpha with highest activity towards 15-keto-PGE2. Overexpression represses transcriptional activity of PPARG and inhibits adipocyte differentiation.</text>
</comment>
<dbReference type="GO" id="GO:0006693">
    <property type="term" value="P:prostaglandin metabolic process"/>
    <property type="evidence" value="ECO:0007669"/>
    <property type="project" value="InterPro"/>
</dbReference>
<dbReference type="InterPro" id="IPR045010">
    <property type="entry name" value="MDR_fam"/>
</dbReference>
<dbReference type="PANTHER" id="PTHR43205">
    <property type="entry name" value="PROSTAGLANDIN REDUCTASE"/>
    <property type="match status" value="1"/>
</dbReference>
<dbReference type="SUPFAM" id="SSF50129">
    <property type="entry name" value="GroES-like"/>
    <property type="match status" value="1"/>
</dbReference>
<protein>
    <recommendedName>
        <fullName evidence="5">Prostaglandin reductase 2</fullName>
        <ecNumber evidence="4">1.3.1.48</ecNumber>
    </recommendedName>
    <alternativeName>
        <fullName evidence="10">15-oxoprostaglandin 13-reductase</fullName>
    </alternativeName>
</protein>
<evidence type="ECO:0000256" key="15">
    <source>
        <dbReference type="ARBA" id="ARBA00048290"/>
    </source>
</evidence>
<dbReference type="Pfam" id="PF00107">
    <property type="entry name" value="ADH_zinc_N"/>
    <property type="match status" value="1"/>
</dbReference>
<evidence type="ECO:0000256" key="16">
    <source>
        <dbReference type="ARBA" id="ARBA00049070"/>
    </source>
</evidence>
<keyword evidence="20" id="KW-1185">Reference proteome</keyword>
<evidence type="ECO:0000256" key="8">
    <source>
        <dbReference type="ARBA" id="ARBA00023002"/>
    </source>
</evidence>
<evidence type="ECO:0000256" key="11">
    <source>
        <dbReference type="ARBA" id="ARBA00045413"/>
    </source>
</evidence>
<evidence type="ECO:0000256" key="10">
    <source>
        <dbReference type="ARBA" id="ARBA00033119"/>
    </source>
</evidence>
<evidence type="ECO:0000259" key="17">
    <source>
        <dbReference type="Pfam" id="PF00107"/>
    </source>
</evidence>
<evidence type="ECO:0000256" key="5">
    <source>
        <dbReference type="ARBA" id="ARBA00020652"/>
    </source>
</evidence>
<comment type="catalytic activity">
    <reaction evidence="14">
        <text>13,14-dihydro-15-oxo-prostaglandin F1alpha + NADP(+) = 15-oxoprostaglandin F1alpha + NADPH + H(+)</text>
        <dbReference type="Rhea" id="RHEA:50592"/>
        <dbReference type="ChEBI" id="CHEBI:15378"/>
        <dbReference type="ChEBI" id="CHEBI:57783"/>
        <dbReference type="ChEBI" id="CHEBI:58349"/>
        <dbReference type="ChEBI" id="CHEBI:79072"/>
        <dbReference type="ChEBI" id="CHEBI:133411"/>
    </reaction>
    <physiologicalReaction direction="right-to-left" evidence="14">
        <dbReference type="Rhea" id="RHEA:50594"/>
    </physiologicalReaction>
</comment>
<evidence type="ECO:0000256" key="6">
    <source>
        <dbReference type="ARBA" id="ARBA00022490"/>
    </source>
</evidence>
<dbReference type="Proteomes" id="UP000574528">
    <property type="component" value="Unassembled WGS sequence"/>
</dbReference>
<evidence type="ECO:0000256" key="1">
    <source>
        <dbReference type="ARBA" id="ARBA00004496"/>
    </source>
</evidence>
<evidence type="ECO:0000259" key="18">
    <source>
        <dbReference type="Pfam" id="PF16884"/>
    </source>
</evidence>
<keyword evidence="7" id="KW-0521">NADP</keyword>
<dbReference type="GO" id="GO:0047522">
    <property type="term" value="F:15-oxoprostaglandin 13-reductase [NAD(P)+] activity"/>
    <property type="evidence" value="ECO:0007669"/>
    <property type="project" value="UniProtKB-EC"/>
</dbReference>
<dbReference type="CDD" id="cd08293">
    <property type="entry name" value="PTGR2"/>
    <property type="match status" value="1"/>
</dbReference>
<feature type="non-terminal residue" evidence="19">
    <location>
        <position position="1"/>
    </location>
</feature>
<dbReference type="FunFam" id="3.40.50.720:FF:000121">
    <property type="entry name" value="Prostaglandin reductase 2"/>
    <property type="match status" value="1"/>
</dbReference>
<comment type="subcellular location">
    <subcellularLocation>
        <location evidence="1">Cytoplasm</location>
    </subcellularLocation>
</comment>
<evidence type="ECO:0000256" key="13">
    <source>
        <dbReference type="ARBA" id="ARBA00047834"/>
    </source>
</evidence>
<feature type="domain" description="Oxidoreductase N-terminal" evidence="18">
    <location>
        <begin position="3"/>
        <end position="104"/>
    </location>
</feature>
<accession>A0A7K9CD90</accession>
<dbReference type="SUPFAM" id="SSF51735">
    <property type="entry name" value="NAD(P)-binding Rossmann-fold domains"/>
    <property type="match status" value="1"/>
</dbReference>
<dbReference type="Gene3D" id="3.40.50.720">
    <property type="entry name" value="NAD(P)-binding Rossmann-like Domain"/>
    <property type="match status" value="1"/>
</dbReference>
<gene>
    <name evidence="19" type="primary">Ptgr2</name>
    <name evidence="19" type="ORF">PSIHAE_R04801</name>
</gene>
<dbReference type="GO" id="GO:0005737">
    <property type="term" value="C:cytoplasm"/>
    <property type="evidence" value="ECO:0007669"/>
    <property type="project" value="UniProtKB-SubCell"/>
</dbReference>
<proteinExistence type="inferred from homology"/>
<reference evidence="19 20" key="1">
    <citation type="submission" date="2019-09" db="EMBL/GenBank/DDBJ databases">
        <title>Bird 10,000 Genomes (B10K) Project - Family phase.</title>
        <authorList>
            <person name="Zhang G."/>
        </authorList>
    </citation>
    <scope>NUCLEOTIDE SEQUENCE [LARGE SCALE GENOMIC DNA]</scope>
    <source>
        <strain evidence="19">B10K-DU-001-24</strain>
        <tissue evidence="19">Muscle</tissue>
    </source>
</reference>
<feature type="non-terminal residue" evidence="19">
    <location>
        <position position="336"/>
    </location>
</feature>
<evidence type="ECO:0000256" key="7">
    <source>
        <dbReference type="ARBA" id="ARBA00022857"/>
    </source>
</evidence>
<evidence type="ECO:0000256" key="9">
    <source>
        <dbReference type="ARBA" id="ARBA00023098"/>
    </source>
</evidence>
<dbReference type="InterPro" id="IPR011032">
    <property type="entry name" value="GroES-like_sf"/>
</dbReference>
<evidence type="ECO:0000256" key="12">
    <source>
        <dbReference type="ARBA" id="ARBA00047581"/>
    </source>
</evidence>
<organism evidence="19 20">
    <name type="scientific">Psilopogon haemacephalus</name>
    <name type="common">coppersmith barbet</name>
    <dbReference type="NCBI Taxonomy" id="2585815"/>
    <lineage>
        <taxon>Eukaryota</taxon>
        <taxon>Metazoa</taxon>
        <taxon>Chordata</taxon>
        <taxon>Craniata</taxon>
        <taxon>Vertebrata</taxon>
        <taxon>Euteleostomi</taxon>
        <taxon>Archelosauria</taxon>
        <taxon>Archosauria</taxon>
        <taxon>Dinosauria</taxon>
        <taxon>Saurischia</taxon>
        <taxon>Theropoda</taxon>
        <taxon>Coelurosauria</taxon>
        <taxon>Aves</taxon>
        <taxon>Neognathae</taxon>
        <taxon>Neoaves</taxon>
        <taxon>Telluraves</taxon>
        <taxon>Coraciimorphae</taxon>
        <taxon>Piciformes</taxon>
        <taxon>Megalaimidae</taxon>
        <taxon>Psilopogon</taxon>
    </lineage>
</organism>
<dbReference type="InterPro" id="IPR013149">
    <property type="entry name" value="ADH-like_C"/>
</dbReference>
<dbReference type="InterPro" id="IPR041694">
    <property type="entry name" value="ADH_N_2"/>
</dbReference>
<comment type="catalytic activity">
    <reaction evidence="12">
        <text>13,14-dihydro-15-oxo-prostaglandin E2 + NAD(+) = 15-oxoprostaglandin E2 + NADH + H(+)</text>
        <dbReference type="Rhea" id="RHEA:11916"/>
        <dbReference type="ChEBI" id="CHEBI:15378"/>
        <dbReference type="ChEBI" id="CHEBI:57400"/>
        <dbReference type="ChEBI" id="CHEBI:57402"/>
        <dbReference type="ChEBI" id="CHEBI:57540"/>
        <dbReference type="ChEBI" id="CHEBI:57945"/>
        <dbReference type="EC" id="1.3.1.48"/>
    </reaction>
    <physiologicalReaction direction="right-to-left" evidence="12">
        <dbReference type="Rhea" id="RHEA:11918"/>
    </physiologicalReaction>
</comment>
<evidence type="ECO:0000256" key="4">
    <source>
        <dbReference type="ARBA" id="ARBA00011981"/>
    </source>
</evidence>
<name>A0A7K9CD90_9PICI</name>
<evidence type="ECO:0000313" key="19">
    <source>
        <dbReference type="EMBL" id="NXG49882.1"/>
    </source>
</evidence>
<evidence type="ECO:0000256" key="3">
    <source>
        <dbReference type="ARBA" id="ARBA00011245"/>
    </source>
</evidence>
<comment type="subunit">
    <text evidence="3">Monomer.</text>
</comment>
<comment type="similarity">
    <text evidence="2">Belongs to the NADP-dependent oxidoreductase L4BD family.</text>
</comment>
<evidence type="ECO:0000256" key="14">
    <source>
        <dbReference type="ARBA" id="ARBA00047878"/>
    </source>
</evidence>
<keyword evidence="9" id="KW-0443">Lipid metabolism</keyword>
<sequence>GKNGVPVAENFRLEQSTIPDTIQVGQVRVRTLYLSVDPYMRCRMNEDTGSDYLLPWQLSEVADGGGIGVVEESKQDNLAKGDFVTSFNWPWQTVAILDGSLLQKLDPQLVNGRLSYFLGAAGITGLTALLGIKEKGHVAAGANQTMVVSGAAGACGSLAGQQIGRLEGCSRVVGIAGTDEKCSILVQEMGFDAAINYKKGDVAKQLGELCPGGVDVYFDNVGGDISDTVISQMNQNSHIILCGQISQYNKDVPYPPPLPPDIEKIRKERNITRERFLVLNYMDKQGASVLQLCQWIQEGKLKVCLVLTDFMISLAAAFQSMMTGGNIGKQIVSVSK</sequence>
<dbReference type="PANTHER" id="PTHR43205:SF5">
    <property type="entry name" value="PROSTAGLANDIN REDUCTASE 2"/>
    <property type="match status" value="1"/>
</dbReference>